<evidence type="ECO:0000313" key="3">
    <source>
        <dbReference type="Proteomes" id="UP001140513"/>
    </source>
</evidence>
<proteinExistence type="predicted"/>
<gene>
    <name evidence="2" type="ORF">N0V89_001490</name>
</gene>
<name>A0A9W9CGW0_9PLEO</name>
<dbReference type="GeneID" id="80905020"/>
<reference evidence="2" key="1">
    <citation type="submission" date="2022-10" db="EMBL/GenBank/DDBJ databases">
        <title>Tapping the CABI collections for fungal endophytes: first genome assemblies for Collariella, Neodidymelliopsis, Ascochyta clinopodiicola, Didymella pomorum, Didymosphaeria variabile, Neocosmospora piperis and Neocucurbitaria cava.</title>
        <authorList>
            <person name="Hill R."/>
        </authorList>
    </citation>
    <scope>NUCLEOTIDE SEQUENCE</scope>
    <source>
        <strain evidence="2">IMI 356815</strain>
    </source>
</reference>
<organism evidence="2 3">
    <name type="scientific">Didymosphaeria variabile</name>
    <dbReference type="NCBI Taxonomy" id="1932322"/>
    <lineage>
        <taxon>Eukaryota</taxon>
        <taxon>Fungi</taxon>
        <taxon>Dikarya</taxon>
        <taxon>Ascomycota</taxon>
        <taxon>Pezizomycotina</taxon>
        <taxon>Dothideomycetes</taxon>
        <taxon>Pleosporomycetidae</taxon>
        <taxon>Pleosporales</taxon>
        <taxon>Massarineae</taxon>
        <taxon>Didymosphaeriaceae</taxon>
        <taxon>Didymosphaeria</taxon>
    </lineage>
</organism>
<dbReference type="PANTHER" id="PTHR24148">
    <property type="entry name" value="ANKYRIN REPEAT DOMAIN-CONTAINING PROTEIN 39 HOMOLOG-RELATED"/>
    <property type="match status" value="1"/>
</dbReference>
<keyword evidence="3" id="KW-1185">Reference proteome</keyword>
<dbReference type="Pfam" id="PF06985">
    <property type="entry name" value="HET"/>
    <property type="match status" value="1"/>
</dbReference>
<dbReference type="InterPro" id="IPR052895">
    <property type="entry name" value="HetReg/Transcr_Mod"/>
</dbReference>
<comment type="caution">
    <text evidence="2">The sequence shown here is derived from an EMBL/GenBank/DDBJ whole genome shotgun (WGS) entry which is preliminary data.</text>
</comment>
<dbReference type="RefSeq" id="XP_056077123.1">
    <property type="nucleotide sequence ID" value="XM_056210301.1"/>
</dbReference>
<protein>
    <recommendedName>
        <fullName evidence="1">Heterokaryon incompatibility domain-containing protein</fullName>
    </recommendedName>
</protein>
<evidence type="ECO:0000313" key="2">
    <source>
        <dbReference type="EMBL" id="KAJ4360921.1"/>
    </source>
</evidence>
<evidence type="ECO:0000259" key="1">
    <source>
        <dbReference type="Pfam" id="PF06985"/>
    </source>
</evidence>
<feature type="domain" description="Heterokaryon incompatibility" evidence="1">
    <location>
        <begin position="1"/>
        <end position="93"/>
    </location>
</feature>
<dbReference type="Proteomes" id="UP001140513">
    <property type="component" value="Unassembled WGS sequence"/>
</dbReference>
<dbReference type="AlphaFoldDB" id="A0A9W9CGW0"/>
<dbReference type="InterPro" id="IPR010730">
    <property type="entry name" value="HET"/>
</dbReference>
<dbReference type="PANTHER" id="PTHR24148:SF64">
    <property type="entry name" value="HETEROKARYON INCOMPATIBILITY DOMAIN-CONTAINING PROTEIN"/>
    <property type="match status" value="1"/>
</dbReference>
<accession>A0A9W9CGW0</accession>
<sequence>MDEIYKTAESVIAWLGPASETSSGALDFMNILAESSRSPECDNNVRPHPVILELNTFRMNPDVASEIMATRVETNVDEVLERLWFSRMWVIQEVLLVKDLVLHIGDHTVPWTQFRRAIKMLWAAEQYVPRPFDEDHDGGSIYYPLGLVYARDQLQANDSGTTIFQDYTMQIYVRTKDFKRWGCKDDRDRVFEILGFIPQDLSLRLEQRRSPAVMDIVQSLVMKYAEKVLEHVPDDLFSAPELFSHDLLPSWVPDLRPDLVNPTHRSWRPMNFHAAMNGPPAAILDKQCAHMIAVRGKVFDKITQTIPTPTSSPEKRMTHKETLVHIIRIWYATKAFYAAQGNQYPVLSESTQNHDAIFDNLITASNTNSSLVSLMSSNPPGFVPKILVFLKEVSDRGTTALHEHYASPNPSPTAAETASFVMTVSRLFSADQVIFTETGFVALAPHGAREGSRVAWVNGLQSFLVVREMLGRGGLFEVVGPGFLVGAMEGRSLGRKMNGRDGGVGRR</sequence>
<dbReference type="EMBL" id="JAPEUX010000001">
    <property type="protein sequence ID" value="KAJ4360921.1"/>
    <property type="molecule type" value="Genomic_DNA"/>
</dbReference>
<dbReference type="OrthoDB" id="2157530at2759"/>